<dbReference type="Gene3D" id="2.40.70.10">
    <property type="entry name" value="Acid Proteases"/>
    <property type="match status" value="2"/>
</dbReference>
<dbReference type="PROSITE" id="PS00141">
    <property type="entry name" value="ASP_PROTEASE"/>
    <property type="match status" value="1"/>
</dbReference>
<dbReference type="SUPFAM" id="SSF50630">
    <property type="entry name" value="Acid proteases"/>
    <property type="match status" value="1"/>
</dbReference>
<proteinExistence type="inferred from homology"/>
<keyword evidence="6" id="KW-1015">Disulfide bond</keyword>
<dbReference type="InterPro" id="IPR001969">
    <property type="entry name" value="Aspartic_peptidase_AS"/>
</dbReference>
<keyword evidence="2 7" id="KW-0645">Protease</keyword>
<dbReference type="GO" id="GO:0004190">
    <property type="term" value="F:aspartic-type endopeptidase activity"/>
    <property type="evidence" value="ECO:0007669"/>
    <property type="project" value="UniProtKB-KW"/>
</dbReference>
<dbReference type="AlphaFoldDB" id="A0ABD3NAN9"/>
<protein>
    <recommendedName>
        <fullName evidence="8">Peptidase A1 domain-containing protein</fullName>
    </recommendedName>
</protein>
<dbReference type="Proteomes" id="UP001530293">
    <property type="component" value="Unassembled WGS sequence"/>
</dbReference>
<evidence type="ECO:0000256" key="6">
    <source>
        <dbReference type="PIRSR" id="PIRSR601461-2"/>
    </source>
</evidence>
<dbReference type="PRINTS" id="PR00792">
    <property type="entry name" value="PEPSIN"/>
</dbReference>
<evidence type="ECO:0000256" key="1">
    <source>
        <dbReference type="ARBA" id="ARBA00007447"/>
    </source>
</evidence>
<evidence type="ECO:0000256" key="5">
    <source>
        <dbReference type="PIRSR" id="PIRSR601461-1"/>
    </source>
</evidence>
<dbReference type="InterPro" id="IPR034164">
    <property type="entry name" value="Pepsin-like_dom"/>
</dbReference>
<comment type="similarity">
    <text evidence="1 7">Belongs to the peptidase A1 family.</text>
</comment>
<feature type="active site" evidence="5">
    <location>
        <position position="110"/>
    </location>
</feature>
<evidence type="ECO:0000313" key="10">
    <source>
        <dbReference type="Proteomes" id="UP001530293"/>
    </source>
</evidence>
<keyword evidence="10" id="KW-1185">Reference proteome</keyword>
<evidence type="ECO:0000313" key="9">
    <source>
        <dbReference type="EMBL" id="KAL3771637.1"/>
    </source>
</evidence>
<keyword evidence="4 7" id="KW-0378">Hydrolase</keyword>
<gene>
    <name evidence="9" type="ORF">ACHAWU_007754</name>
</gene>
<evidence type="ECO:0000259" key="8">
    <source>
        <dbReference type="PROSITE" id="PS51767"/>
    </source>
</evidence>
<keyword evidence="3 7" id="KW-0064">Aspartyl protease</keyword>
<feature type="domain" description="Peptidase A1" evidence="8">
    <location>
        <begin position="92"/>
        <end position="429"/>
    </location>
</feature>
<feature type="disulfide bond" evidence="6">
    <location>
        <begin position="123"/>
        <end position="130"/>
    </location>
</feature>
<organism evidence="9 10">
    <name type="scientific">Discostella pseudostelligera</name>
    <dbReference type="NCBI Taxonomy" id="259834"/>
    <lineage>
        <taxon>Eukaryota</taxon>
        <taxon>Sar</taxon>
        <taxon>Stramenopiles</taxon>
        <taxon>Ochrophyta</taxon>
        <taxon>Bacillariophyta</taxon>
        <taxon>Coscinodiscophyceae</taxon>
        <taxon>Thalassiosirophycidae</taxon>
        <taxon>Stephanodiscales</taxon>
        <taxon>Stephanodiscaceae</taxon>
        <taxon>Discostella</taxon>
    </lineage>
</organism>
<comment type="caution">
    <text evidence="9">The sequence shown here is derived from an EMBL/GenBank/DDBJ whole genome shotgun (WGS) entry which is preliminary data.</text>
</comment>
<name>A0ABD3NAN9_9STRA</name>
<dbReference type="FunFam" id="2.40.70.10:FF:000115">
    <property type="entry name" value="Lysosomal aspartic protease"/>
    <property type="match status" value="1"/>
</dbReference>
<dbReference type="PROSITE" id="PS51767">
    <property type="entry name" value="PEPTIDASE_A1"/>
    <property type="match status" value="1"/>
</dbReference>
<accession>A0ABD3NAN9</accession>
<dbReference type="EMBL" id="JALLBG020000022">
    <property type="protein sequence ID" value="KAL3771637.1"/>
    <property type="molecule type" value="Genomic_DNA"/>
</dbReference>
<dbReference type="InterPro" id="IPR021109">
    <property type="entry name" value="Peptidase_aspartic_dom_sf"/>
</dbReference>
<reference evidence="9 10" key="1">
    <citation type="submission" date="2024-10" db="EMBL/GenBank/DDBJ databases">
        <title>Updated reference genomes for cyclostephanoid diatoms.</title>
        <authorList>
            <person name="Roberts W.R."/>
            <person name="Alverson A.J."/>
        </authorList>
    </citation>
    <scope>NUCLEOTIDE SEQUENCE [LARGE SCALE GENOMIC DNA]</scope>
    <source>
        <strain evidence="9 10">AJA232-27</strain>
    </source>
</reference>
<evidence type="ECO:0000256" key="3">
    <source>
        <dbReference type="ARBA" id="ARBA00022750"/>
    </source>
</evidence>
<dbReference type="Pfam" id="PF00026">
    <property type="entry name" value="Asp"/>
    <property type="match status" value="1"/>
</dbReference>
<dbReference type="GO" id="GO:0016485">
    <property type="term" value="P:protein processing"/>
    <property type="evidence" value="ECO:0007669"/>
    <property type="project" value="UniProtKB-ARBA"/>
</dbReference>
<dbReference type="InterPro" id="IPR001461">
    <property type="entry name" value="Aspartic_peptidase_A1"/>
</dbReference>
<evidence type="ECO:0000256" key="4">
    <source>
        <dbReference type="ARBA" id="ARBA00022801"/>
    </source>
</evidence>
<evidence type="ECO:0000256" key="2">
    <source>
        <dbReference type="ARBA" id="ARBA00022670"/>
    </source>
</evidence>
<dbReference type="PANTHER" id="PTHR47966:SF51">
    <property type="entry name" value="BETA-SITE APP-CLEAVING ENZYME, ISOFORM A-RELATED"/>
    <property type="match status" value="1"/>
</dbReference>
<evidence type="ECO:0000256" key="7">
    <source>
        <dbReference type="RuleBase" id="RU000454"/>
    </source>
</evidence>
<dbReference type="CDD" id="cd05471">
    <property type="entry name" value="pepsin_like"/>
    <property type="match status" value="1"/>
</dbReference>
<dbReference type="InterPro" id="IPR033121">
    <property type="entry name" value="PEPTIDASE_A1"/>
</dbReference>
<feature type="active site" evidence="5">
    <location>
        <position position="301"/>
    </location>
</feature>
<dbReference type="PANTHER" id="PTHR47966">
    <property type="entry name" value="BETA-SITE APP-CLEAVING ENZYME, ISOFORM A-RELATED"/>
    <property type="match status" value="1"/>
</dbReference>
<sequence length="433" mass="46556">MTMTFFFRRSIAAAVVGLATTAISAELIRIPISKIPDDQHAAHLLASHSNAAASALVTITIAVAATSRRLVRGATHKEEENVILHDLKNAQYFGTLKVGTPPQEFEVIFDTGSSDLWVPSQTCTSNSMNCASKTTFDKTKSSSYSNVISGAKTDFDIMYGSGEVRGTYGVDSVTLADDYTAAEQTLAFVDSTDGLGETYGMAKFDGILGLAFPELSRDPDVNSLIQTLKDEGVLEKSMFAFFLGDDSDGELAVGGYDASRMQGEISWVEVVYPAYWLVAIDQVSFGGVPISTIGESAAIMDTGTSLIYGPEFQVSPMAEQLGGQFVPQVGLFLIPCDATIPDLEFTVGGKAVTIAGKQLVVKDDSGKYCFFGVAIMDIGVESRAGQNLAGTSSMPIPSKFRGNTWLMGDTYLRQIYTIWDYENKKFGIADLKQ</sequence>